<accession>A0A0B0PGE4</accession>
<dbReference type="AlphaFoldDB" id="A0A0B0PGE4"/>
<name>A0A0B0PGE4_GOSAR</name>
<reference evidence="2" key="1">
    <citation type="submission" date="2014-09" db="EMBL/GenBank/DDBJ databases">
        <authorList>
            <person name="Mudge J."/>
            <person name="Ramaraj T."/>
            <person name="Lindquist I.E."/>
            <person name="Bharti A.K."/>
            <person name="Sundararajan A."/>
            <person name="Cameron C.T."/>
            <person name="Woodward J.E."/>
            <person name="May G.D."/>
            <person name="Brubaker C."/>
            <person name="Broadhvest J."/>
            <person name="Wilkins T.A."/>
        </authorList>
    </citation>
    <scope>NUCLEOTIDE SEQUENCE</scope>
    <source>
        <strain evidence="2">cv. AKA8401</strain>
    </source>
</reference>
<organism evidence="1 2">
    <name type="scientific">Gossypium arboreum</name>
    <name type="common">Tree cotton</name>
    <name type="synonym">Gossypium nanking</name>
    <dbReference type="NCBI Taxonomy" id="29729"/>
    <lineage>
        <taxon>Eukaryota</taxon>
        <taxon>Viridiplantae</taxon>
        <taxon>Streptophyta</taxon>
        <taxon>Embryophyta</taxon>
        <taxon>Tracheophyta</taxon>
        <taxon>Spermatophyta</taxon>
        <taxon>Magnoliopsida</taxon>
        <taxon>eudicotyledons</taxon>
        <taxon>Gunneridae</taxon>
        <taxon>Pentapetalae</taxon>
        <taxon>rosids</taxon>
        <taxon>malvids</taxon>
        <taxon>Malvales</taxon>
        <taxon>Malvaceae</taxon>
        <taxon>Malvoideae</taxon>
        <taxon>Gossypium</taxon>
    </lineage>
</organism>
<dbReference type="EMBL" id="KN432709">
    <property type="protein sequence ID" value="KHG25523.1"/>
    <property type="molecule type" value="Genomic_DNA"/>
</dbReference>
<evidence type="ECO:0000313" key="2">
    <source>
        <dbReference type="Proteomes" id="UP000032142"/>
    </source>
</evidence>
<protein>
    <submittedName>
        <fullName evidence="1">Uncharacterized protein</fullName>
    </submittedName>
</protein>
<gene>
    <name evidence="1" type="ORF">F383_32101</name>
</gene>
<evidence type="ECO:0000313" key="1">
    <source>
        <dbReference type="EMBL" id="KHG25523.1"/>
    </source>
</evidence>
<keyword evidence="2" id="KW-1185">Reference proteome</keyword>
<proteinExistence type="predicted"/>
<sequence>MVLHVKQKLMPTSQTWSYMKSYVMTYVS</sequence>
<dbReference type="Proteomes" id="UP000032142">
    <property type="component" value="Unassembled WGS sequence"/>
</dbReference>